<name>A0AAD6TNA4_9AGAR</name>
<proteinExistence type="predicted"/>
<accession>A0AAD6TNA4</accession>
<sequence>MFRAAFDLDTHAVQFLQRQASKADKESGYKAGFYKCEKCDTSAATSVPQLKDQRSWWYHQVKHHSEFWALVATEPDSQGQFHCPAGDSSSMERKEVLAHLTSVDCAQSTSHRELLKTYYTNVHTHYHHVYEQDFVRTALASLAADSLDSPDSVKQSRVRKTQTPVYVDDLPDESLDPPEPIRRNQTNMDVEYSPDNSLNSLDSPDLPELVGSTVHKPRANVPPMDRATVGQKCKDDLCNL</sequence>
<reference evidence="2" key="1">
    <citation type="submission" date="2023-03" db="EMBL/GenBank/DDBJ databases">
        <title>Massive genome expansion in bonnet fungi (Mycena s.s.) driven by repeated elements and novel gene families across ecological guilds.</title>
        <authorList>
            <consortium name="Lawrence Berkeley National Laboratory"/>
            <person name="Harder C.B."/>
            <person name="Miyauchi S."/>
            <person name="Viragh M."/>
            <person name="Kuo A."/>
            <person name="Thoen E."/>
            <person name="Andreopoulos B."/>
            <person name="Lu D."/>
            <person name="Skrede I."/>
            <person name="Drula E."/>
            <person name="Henrissat B."/>
            <person name="Morin E."/>
            <person name="Kohler A."/>
            <person name="Barry K."/>
            <person name="LaButti K."/>
            <person name="Morin E."/>
            <person name="Salamov A."/>
            <person name="Lipzen A."/>
            <person name="Mereny Z."/>
            <person name="Hegedus B."/>
            <person name="Baldrian P."/>
            <person name="Stursova M."/>
            <person name="Weitz H."/>
            <person name="Taylor A."/>
            <person name="Grigoriev I.V."/>
            <person name="Nagy L.G."/>
            <person name="Martin F."/>
            <person name="Kauserud H."/>
        </authorList>
    </citation>
    <scope>NUCLEOTIDE SEQUENCE</scope>
    <source>
        <strain evidence="2">CBHHK173m</strain>
    </source>
</reference>
<dbReference type="Proteomes" id="UP001222325">
    <property type="component" value="Unassembled WGS sequence"/>
</dbReference>
<organism evidence="2 3">
    <name type="scientific">Mycena belliarum</name>
    <dbReference type="NCBI Taxonomy" id="1033014"/>
    <lineage>
        <taxon>Eukaryota</taxon>
        <taxon>Fungi</taxon>
        <taxon>Dikarya</taxon>
        <taxon>Basidiomycota</taxon>
        <taxon>Agaricomycotina</taxon>
        <taxon>Agaricomycetes</taxon>
        <taxon>Agaricomycetidae</taxon>
        <taxon>Agaricales</taxon>
        <taxon>Marasmiineae</taxon>
        <taxon>Mycenaceae</taxon>
        <taxon>Mycena</taxon>
    </lineage>
</organism>
<keyword evidence="3" id="KW-1185">Reference proteome</keyword>
<evidence type="ECO:0000256" key="1">
    <source>
        <dbReference type="SAM" id="MobiDB-lite"/>
    </source>
</evidence>
<feature type="compositionally biased region" description="Polar residues" evidence="1">
    <location>
        <begin position="183"/>
        <end position="202"/>
    </location>
</feature>
<evidence type="ECO:0000313" key="3">
    <source>
        <dbReference type="Proteomes" id="UP001222325"/>
    </source>
</evidence>
<protein>
    <submittedName>
        <fullName evidence="2">Uncharacterized protein</fullName>
    </submittedName>
</protein>
<comment type="caution">
    <text evidence="2">The sequence shown here is derived from an EMBL/GenBank/DDBJ whole genome shotgun (WGS) entry which is preliminary data.</text>
</comment>
<evidence type="ECO:0000313" key="2">
    <source>
        <dbReference type="EMBL" id="KAJ7071713.1"/>
    </source>
</evidence>
<feature type="region of interest" description="Disordered" evidence="1">
    <location>
        <begin position="145"/>
        <end position="207"/>
    </location>
</feature>
<gene>
    <name evidence="2" type="ORF">B0H15DRAFT_807055</name>
</gene>
<dbReference type="AlphaFoldDB" id="A0AAD6TNA4"/>
<dbReference type="EMBL" id="JARJCN010000127">
    <property type="protein sequence ID" value="KAJ7071713.1"/>
    <property type="molecule type" value="Genomic_DNA"/>
</dbReference>